<dbReference type="Pfam" id="PF13847">
    <property type="entry name" value="Methyltransf_31"/>
    <property type="match status" value="1"/>
</dbReference>
<organism evidence="2">
    <name type="scientific">marine metagenome</name>
    <dbReference type="NCBI Taxonomy" id="408172"/>
    <lineage>
        <taxon>unclassified sequences</taxon>
        <taxon>metagenomes</taxon>
        <taxon>ecological metagenomes</taxon>
    </lineage>
</organism>
<protein>
    <recommendedName>
        <fullName evidence="1">Methyltransferase domain-containing protein</fullName>
    </recommendedName>
</protein>
<evidence type="ECO:0000259" key="1">
    <source>
        <dbReference type="Pfam" id="PF13847"/>
    </source>
</evidence>
<dbReference type="InterPro" id="IPR025714">
    <property type="entry name" value="Methyltranfer_dom"/>
</dbReference>
<dbReference type="InterPro" id="IPR029063">
    <property type="entry name" value="SAM-dependent_MTases_sf"/>
</dbReference>
<accession>A0A382WZM1</accession>
<dbReference type="AlphaFoldDB" id="A0A382WZM1"/>
<proteinExistence type="predicted"/>
<reference evidence="2" key="1">
    <citation type="submission" date="2018-05" db="EMBL/GenBank/DDBJ databases">
        <authorList>
            <person name="Lanie J.A."/>
            <person name="Ng W.-L."/>
            <person name="Kazmierczak K.M."/>
            <person name="Andrzejewski T.M."/>
            <person name="Davidsen T.M."/>
            <person name="Wayne K.J."/>
            <person name="Tettelin H."/>
            <person name="Glass J.I."/>
            <person name="Rusch D."/>
            <person name="Podicherti R."/>
            <person name="Tsui H.-C.T."/>
            <person name="Winkler M.E."/>
        </authorList>
    </citation>
    <scope>NUCLEOTIDE SEQUENCE</scope>
</reference>
<dbReference type="SUPFAM" id="SSF53335">
    <property type="entry name" value="S-adenosyl-L-methionine-dependent methyltransferases"/>
    <property type="match status" value="1"/>
</dbReference>
<gene>
    <name evidence="2" type="ORF">METZ01_LOCUS416659</name>
</gene>
<name>A0A382WZM1_9ZZZZ</name>
<feature type="non-terminal residue" evidence="2">
    <location>
        <position position="50"/>
    </location>
</feature>
<evidence type="ECO:0000313" key="2">
    <source>
        <dbReference type="EMBL" id="SVD63805.1"/>
    </source>
</evidence>
<dbReference type="Gene3D" id="3.40.50.150">
    <property type="entry name" value="Vaccinia Virus protein VP39"/>
    <property type="match status" value="1"/>
</dbReference>
<sequence length="50" mass="5592">MEIHTPGKDDVVLDLGCGWGTFCWLLADRVKHITGLDFSENSVTLCKEKL</sequence>
<dbReference type="EMBL" id="UINC01163476">
    <property type="protein sequence ID" value="SVD63805.1"/>
    <property type="molecule type" value="Genomic_DNA"/>
</dbReference>
<dbReference type="CDD" id="cd02440">
    <property type="entry name" value="AdoMet_MTases"/>
    <property type="match status" value="1"/>
</dbReference>
<feature type="domain" description="Methyltransferase" evidence="1">
    <location>
        <begin position="8"/>
        <end position="49"/>
    </location>
</feature>